<name>A0A0A9F0K5_ARUDO</name>
<accession>A0A0A9F0K5</accession>
<reference evidence="1" key="1">
    <citation type="submission" date="2014-09" db="EMBL/GenBank/DDBJ databases">
        <authorList>
            <person name="Magalhaes I.L.F."/>
            <person name="Oliveira U."/>
            <person name="Santos F.R."/>
            <person name="Vidigal T.H.D.A."/>
            <person name="Brescovit A.D."/>
            <person name="Santos A.J."/>
        </authorList>
    </citation>
    <scope>NUCLEOTIDE SEQUENCE</scope>
    <source>
        <tissue evidence="1">Shoot tissue taken approximately 20 cm above the soil surface</tissue>
    </source>
</reference>
<dbReference type="EMBL" id="GBRH01192019">
    <property type="protein sequence ID" value="JAE05877.1"/>
    <property type="molecule type" value="Transcribed_RNA"/>
</dbReference>
<reference evidence="1" key="2">
    <citation type="journal article" date="2015" name="Data Brief">
        <title>Shoot transcriptome of the giant reed, Arundo donax.</title>
        <authorList>
            <person name="Barrero R.A."/>
            <person name="Guerrero F.D."/>
            <person name="Moolhuijzen P."/>
            <person name="Goolsby J.A."/>
            <person name="Tidwell J."/>
            <person name="Bellgard S.E."/>
            <person name="Bellgard M.I."/>
        </authorList>
    </citation>
    <scope>NUCLEOTIDE SEQUENCE</scope>
    <source>
        <tissue evidence="1">Shoot tissue taken approximately 20 cm above the soil surface</tissue>
    </source>
</reference>
<organism evidence="1">
    <name type="scientific">Arundo donax</name>
    <name type="common">Giant reed</name>
    <name type="synonym">Donax arundinaceus</name>
    <dbReference type="NCBI Taxonomy" id="35708"/>
    <lineage>
        <taxon>Eukaryota</taxon>
        <taxon>Viridiplantae</taxon>
        <taxon>Streptophyta</taxon>
        <taxon>Embryophyta</taxon>
        <taxon>Tracheophyta</taxon>
        <taxon>Spermatophyta</taxon>
        <taxon>Magnoliopsida</taxon>
        <taxon>Liliopsida</taxon>
        <taxon>Poales</taxon>
        <taxon>Poaceae</taxon>
        <taxon>PACMAD clade</taxon>
        <taxon>Arundinoideae</taxon>
        <taxon>Arundineae</taxon>
        <taxon>Arundo</taxon>
    </lineage>
</organism>
<dbReference type="AlphaFoldDB" id="A0A0A9F0K5"/>
<protein>
    <submittedName>
        <fullName evidence="1">AGO901</fullName>
    </submittedName>
</protein>
<evidence type="ECO:0000313" key="1">
    <source>
        <dbReference type="EMBL" id="JAE05877.1"/>
    </source>
</evidence>
<sequence length="72" mass="8216">MPMLSWNDVSVRSTLRARPCLLGFRLWKKPLNPTAPPPISFASPMEREYKDLPTGIELSMAPSLRMTSNAWR</sequence>
<proteinExistence type="predicted"/>